<dbReference type="AlphaFoldDB" id="A0AAD4RW90"/>
<dbReference type="InterPro" id="IPR012677">
    <property type="entry name" value="Nucleotide-bd_a/b_plait_sf"/>
</dbReference>
<dbReference type="InterPro" id="IPR044179">
    <property type="entry name" value="PPR5-like"/>
</dbReference>
<evidence type="ECO:0000313" key="9">
    <source>
        <dbReference type="Proteomes" id="UP001202328"/>
    </source>
</evidence>
<feature type="domain" description="RRM" evidence="7">
    <location>
        <begin position="498"/>
        <end position="570"/>
    </location>
</feature>
<dbReference type="Pfam" id="PF00076">
    <property type="entry name" value="RRM_1"/>
    <property type="match status" value="1"/>
</dbReference>
<protein>
    <recommendedName>
        <fullName evidence="7">RRM domain-containing protein</fullName>
    </recommendedName>
</protein>
<dbReference type="Gene3D" id="3.30.70.330">
    <property type="match status" value="1"/>
</dbReference>
<accession>A0AAD4RW90</accession>
<dbReference type="PROSITE" id="PS50102">
    <property type="entry name" value="RRM"/>
    <property type="match status" value="1"/>
</dbReference>
<evidence type="ECO:0000256" key="6">
    <source>
        <dbReference type="PROSITE-ProRule" id="PRU00708"/>
    </source>
</evidence>
<keyword evidence="9" id="KW-1185">Reference proteome</keyword>
<comment type="similarity">
    <text evidence="1">Belongs to the PPR family. P subfamily.</text>
</comment>
<dbReference type="Pfam" id="PF01535">
    <property type="entry name" value="PPR"/>
    <property type="match status" value="1"/>
</dbReference>
<proteinExistence type="inferred from homology"/>
<evidence type="ECO:0000259" key="7">
    <source>
        <dbReference type="PROSITE" id="PS50102"/>
    </source>
</evidence>
<dbReference type="InterPro" id="IPR035979">
    <property type="entry name" value="RBD_domain_sf"/>
</dbReference>
<evidence type="ECO:0000256" key="5">
    <source>
        <dbReference type="PROSITE-ProRule" id="PRU00176"/>
    </source>
</evidence>
<organism evidence="8 9">
    <name type="scientific">Papaver atlanticum</name>
    <dbReference type="NCBI Taxonomy" id="357466"/>
    <lineage>
        <taxon>Eukaryota</taxon>
        <taxon>Viridiplantae</taxon>
        <taxon>Streptophyta</taxon>
        <taxon>Embryophyta</taxon>
        <taxon>Tracheophyta</taxon>
        <taxon>Spermatophyta</taxon>
        <taxon>Magnoliopsida</taxon>
        <taxon>Ranunculales</taxon>
        <taxon>Papaveraceae</taxon>
        <taxon>Papaveroideae</taxon>
        <taxon>Papaver</taxon>
    </lineage>
</organism>
<reference evidence="8" key="1">
    <citation type="submission" date="2022-04" db="EMBL/GenBank/DDBJ databases">
        <title>A functionally conserved STORR gene fusion in Papaver species that diverged 16.8 million years ago.</title>
        <authorList>
            <person name="Catania T."/>
        </authorList>
    </citation>
    <scope>NUCLEOTIDE SEQUENCE</scope>
    <source>
        <strain evidence="8">S-188037</strain>
    </source>
</reference>
<dbReference type="PROSITE" id="PS51375">
    <property type="entry name" value="PPR"/>
    <property type="match status" value="1"/>
</dbReference>
<comment type="caution">
    <text evidence="8">The sequence shown here is derived from an EMBL/GenBank/DDBJ whole genome shotgun (WGS) entry which is preliminary data.</text>
</comment>
<dbReference type="Pfam" id="PF13041">
    <property type="entry name" value="PPR_2"/>
    <property type="match status" value="1"/>
</dbReference>
<keyword evidence="3 5" id="KW-0694">RNA-binding</keyword>
<evidence type="ECO:0000256" key="3">
    <source>
        <dbReference type="ARBA" id="ARBA00022884"/>
    </source>
</evidence>
<name>A0AAD4RW90_9MAGN</name>
<dbReference type="FunFam" id="3.30.70.330:FF:000405">
    <property type="entry name" value="polyadenylate-binding protein RBP45"/>
    <property type="match status" value="1"/>
</dbReference>
<feature type="repeat" description="PPR" evidence="6">
    <location>
        <begin position="255"/>
        <end position="289"/>
    </location>
</feature>
<dbReference type="InterPro" id="IPR000504">
    <property type="entry name" value="RRM_dom"/>
</dbReference>
<sequence>MKRGFGISNRVKSELIQQQQKWYVKPKTTQKNLNRRFIGEPFIQSRFFCSKNDFPRPREITKLFTEKDPSTSYRFDEEPNFIFDVSKLRDKLLENASDLVKIEGILDSSYLFPRHGSSAFIELLNQLRSRPQLALQVFSWRFKKNHEGWAMETEEYAKGIVISGRVKDVDLAVELFMVAASMGRGTTSTYNALMSAYLYNGLDWKCRKLFIEMKKEVVPTIVTYNILTSLYGRLCLVPYMERIFLEIKEANLSPNITTYNNLISGYVTACQFDKMEWMYAFMEQGPVKPDIKTHLYMLRGYAHWKKVDKMESIYELVKDHVNEKDVVLVRTMIAAYCDSSDPDRVRKIEALMKIIPEEDYRAWLHVKLINVYAQENLIECMQSYINDAFNRNTRVVTKNVMLSIIATFFRCNAVEELAKFVKQAESARWRICRSLYHCKMVMYSSQNRLEEMEKILEEMEQSNIDPSKKTFLIIAWPRIATYQSTPGGTQNESDPNNTTIFVGGLDSNVTEENLRQVFSQFGELSHVKIPVGKRCGFVQFDNRTCAEEALLMLNGSQLGGSNIRLSWGRSPSNKQDQSGGMVQQHADSNQWPAAAGNMYGYNGGYEAYGYVSAAQDPNMYSYQGYGGPGYGNYQQQ</sequence>
<dbReference type="InterPro" id="IPR002885">
    <property type="entry name" value="PPR_rpt"/>
</dbReference>
<dbReference type="Proteomes" id="UP001202328">
    <property type="component" value="Unassembled WGS sequence"/>
</dbReference>
<dbReference type="Gene3D" id="1.25.40.10">
    <property type="entry name" value="Tetratricopeptide repeat domain"/>
    <property type="match status" value="2"/>
</dbReference>
<evidence type="ECO:0000256" key="2">
    <source>
        <dbReference type="ARBA" id="ARBA00022737"/>
    </source>
</evidence>
<dbReference type="PANTHER" id="PTHR47874:SF1">
    <property type="entry name" value="OS05G0407900 PROTEIN"/>
    <property type="match status" value="1"/>
</dbReference>
<dbReference type="InterPro" id="IPR011990">
    <property type="entry name" value="TPR-like_helical_dom_sf"/>
</dbReference>
<dbReference type="GO" id="GO:0003729">
    <property type="term" value="F:mRNA binding"/>
    <property type="evidence" value="ECO:0007669"/>
    <property type="project" value="InterPro"/>
</dbReference>
<dbReference type="SMART" id="SM00360">
    <property type="entry name" value="RRM"/>
    <property type="match status" value="1"/>
</dbReference>
<gene>
    <name evidence="8" type="ORF">MKW98_027465</name>
</gene>
<keyword evidence="2" id="KW-0677">Repeat</keyword>
<evidence type="ECO:0000256" key="1">
    <source>
        <dbReference type="ARBA" id="ARBA00007626"/>
    </source>
</evidence>
<dbReference type="PANTHER" id="PTHR47874">
    <property type="entry name" value="EXPRESSED PROTEIN"/>
    <property type="match status" value="1"/>
</dbReference>
<evidence type="ECO:0000313" key="8">
    <source>
        <dbReference type="EMBL" id="KAI3835553.1"/>
    </source>
</evidence>
<evidence type="ECO:0000256" key="4">
    <source>
        <dbReference type="ARBA" id="ARBA00057395"/>
    </source>
</evidence>
<dbReference type="EMBL" id="JAJJMB010017748">
    <property type="protein sequence ID" value="KAI3835553.1"/>
    <property type="molecule type" value="Genomic_DNA"/>
</dbReference>
<dbReference type="SUPFAM" id="SSF54928">
    <property type="entry name" value="RNA-binding domain, RBD"/>
    <property type="match status" value="1"/>
</dbReference>
<dbReference type="Pfam" id="PF13812">
    <property type="entry name" value="PPR_3"/>
    <property type="match status" value="1"/>
</dbReference>
<comment type="function">
    <text evidence="4">Heterogeneous nuclear ribonucleoprotein (hnRNP)-protein binding the poly(A) tail of mRNA and probably involved in some steps of pre-mRNA maturation.</text>
</comment>